<name>A0A0L8H4C5_OCTBM</name>
<reference evidence="2" key="1">
    <citation type="submission" date="2015-07" db="EMBL/GenBank/DDBJ databases">
        <title>MeaNS - Measles Nucleotide Surveillance Program.</title>
        <authorList>
            <person name="Tran T."/>
            <person name="Druce J."/>
        </authorList>
    </citation>
    <scope>NUCLEOTIDE SEQUENCE</scope>
    <source>
        <strain evidence="2">UCB-OBI-ISO-001</strain>
        <tissue evidence="2">Gonad</tissue>
    </source>
</reference>
<dbReference type="AlphaFoldDB" id="A0A0L8H4C5"/>
<protein>
    <submittedName>
        <fullName evidence="2">Uncharacterized protein</fullName>
    </submittedName>
</protein>
<gene>
    <name evidence="2" type="ORF">OCBIM_22022685mg</name>
</gene>
<feature type="signal peptide" evidence="1">
    <location>
        <begin position="1"/>
        <end position="20"/>
    </location>
</feature>
<accession>A0A0L8H4C5</accession>
<evidence type="ECO:0000256" key="1">
    <source>
        <dbReference type="SAM" id="SignalP"/>
    </source>
</evidence>
<feature type="chain" id="PRO_5005583465" evidence="1">
    <location>
        <begin position="21"/>
        <end position="56"/>
    </location>
</feature>
<sequence>MVMTGMFLIIGLLAQGHIAAEELITEWKSYYRFSSAIWEFVFCLGICVKPKRKHIP</sequence>
<proteinExistence type="predicted"/>
<evidence type="ECO:0000313" key="2">
    <source>
        <dbReference type="EMBL" id="KOF84062.1"/>
    </source>
</evidence>
<dbReference type="EMBL" id="KQ419281">
    <property type="protein sequence ID" value="KOF84062.1"/>
    <property type="molecule type" value="Genomic_DNA"/>
</dbReference>
<keyword evidence="1" id="KW-0732">Signal</keyword>
<organism evidence="2">
    <name type="scientific">Octopus bimaculoides</name>
    <name type="common">California two-spotted octopus</name>
    <dbReference type="NCBI Taxonomy" id="37653"/>
    <lineage>
        <taxon>Eukaryota</taxon>
        <taxon>Metazoa</taxon>
        <taxon>Spiralia</taxon>
        <taxon>Lophotrochozoa</taxon>
        <taxon>Mollusca</taxon>
        <taxon>Cephalopoda</taxon>
        <taxon>Coleoidea</taxon>
        <taxon>Octopodiformes</taxon>
        <taxon>Octopoda</taxon>
        <taxon>Incirrata</taxon>
        <taxon>Octopodidae</taxon>
        <taxon>Octopus</taxon>
    </lineage>
</organism>